<dbReference type="Proteomes" id="UP000805704">
    <property type="component" value="Chromosome 21"/>
</dbReference>
<sequence length="54" mass="6115">LSSGDEANNNTTERTWASIKHDARAVFKTTLASDLHQNVPSHPRRSKQQREKKA</sequence>
<name>A0ACB7EVS2_NIBAL</name>
<evidence type="ECO:0000313" key="1">
    <source>
        <dbReference type="EMBL" id="KAG8006129.1"/>
    </source>
</evidence>
<accession>A0ACB7EVS2</accession>
<proteinExistence type="predicted"/>
<evidence type="ECO:0000313" key="2">
    <source>
        <dbReference type="Proteomes" id="UP000805704"/>
    </source>
</evidence>
<dbReference type="EMBL" id="CM024809">
    <property type="protein sequence ID" value="KAG8006129.1"/>
    <property type="molecule type" value="Genomic_DNA"/>
</dbReference>
<feature type="non-terminal residue" evidence="1">
    <location>
        <position position="1"/>
    </location>
</feature>
<gene>
    <name evidence="1" type="ORF">GBF38_005289</name>
</gene>
<organism evidence="1 2">
    <name type="scientific">Nibea albiflora</name>
    <name type="common">Yellow drum</name>
    <name type="synonym">Corvina albiflora</name>
    <dbReference type="NCBI Taxonomy" id="240163"/>
    <lineage>
        <taxon>Eukaryota</taxon>
        <taxon>Metazoa</taxon>
        <taxon>Chordata</taxon>
        <taxon>Craniata</taxon>
        <taxon>Vertebrata</taxon>
        <taxon>Euteleostomi</taxon>
        <taxon>Actinopterygii</taxon>
        <taxon>Neopterygii</taxon>
        <taxon>Teleostei</taxon>
        <taxon>Neoteleostei</taxon>
        <taxon>Acanthomorphata</taxon>
        <taxon>Eupercaria</taxon>
        <taxon>Sciaenidae</taxon>
        <taxon>Nibea</taxon>
    </lineage>
</organism>
<comment type="caution">
    <text evidence="1">The sequence shown here is derived from an EMBL/GenBank/DDBJ whole genome shotgun (WGS) entry which is preliminary data.</text>
</comment>
<reference evidence="1" key="1">
    <citation type="submission" date="2020-04" db="EMBL/GenBank/DDBJ databases">
        <title>A chromosome-scale assembly and high-density genetic map of the yellow drum (Nibea albiflora) genome.</title>
        <authorList>
            <person name="Xu D."/>
            <person name="Zhang W."/>
            <person name="Chen R."/>
            <person name="Tan P."/>
            <person name="Wang L."/>
            <person name="Song H."/>
            <person name="Tian L."/>
            <person name="Zhu Q."/>
            <person name="Wang B."/>
        </authorList>
    </citation>
    <scope>NUCLEOTIDE SEQUENCE</scope>
    <source>
        <strain evidence="1">ZJHYS-2018</strain>
    </source>
</reference>
<keyword evidence="2" id="KW-1185">Reference proteome</keyword>
<protein>
    <submittedName>
        <fullName evidence="1">Uncharacterized protein</fullName>
    </submittedName>
</protein>